<dbReference type="InterPro" id="IPR002539">
    <property type="entry name" value="MaoC-like_dom"/>
</dbReference>
<evidence type="ECO:0000313" key="11">
    <source>
        <dbReference type="Proteomes" id="UP000242474"/>
    </source>
</evidence>
<dbReference type="GO" id="GO:0004318">
    <property type="term" value="F:enoyl-[acyl-carrier-protein] reductase (NADH) activity"/>
    <property type="evidence" value="ECO:0007669"/>
    <property type="project" value="InterPro"/>
</dbReference>
<evidence type="ECO:0000256" key="5">
    <source>
        <dbReference type="ARBA" id="ARBA00022857"/>
    </source>
</evidence>
<evidence type="ECO:0000256" key="2">
    <source>
        <dbReference type="ARBA" id="ARBA00022553"/>
    </source>
</evidence>
<dbReference type="SUPFAM" id="SSF53901">
    <property type="entry name" value="Thiolase-like"/>
    <property type="match status" value="2"/>
</dbReference>
<dbReference type="Gene3D" id="6.10.140.1400">
    <property type="match status" value="1"/>
</dbReference>
<dbReference type="Proteomes" id="UP000242474">
    <property type="component" value="Unassembled WGS sequence"/>
</dbReference>
<dbReference type="InterPro" id="IPR016035">
    <property type="entry name" value="Acyl_Trfase/lysoPLipase"/>
</dbReference>
<dbReference type="Gene3D" id="3.90.25.70">
    <property type="match status" value="1"/>
</dbReference>
<dbReference type="Pfam" id="PF01575">
    <property type="entry name" value="MaoC_dehydratas"/>
    <property type="match status" value="1"/>
</dbReference>
<dbReference type="STRING" id="763665.A0A2G5B177"/>
<dbReference type="GO" id="GO:0004312">
    <property type="term" value="F:fatty acid synthase activity"/>
    <property type="evidence" value="ECO:0007669"/>
    <property type="project" value="InterPro"/>
</dbReference>
<keyword evidence="6" id="KW-0560">Oxidoreductase</keyword>
<evidence type="ECO:0000256" key="1">
    <source>
        <dbReference type="ARBA" id="ARBA00022450"/>
    </source>
</evidence>
<dbReference type="InterPro" id="IPR003965">
    <property type="entry name" value="Fatty_acid_synthase"/>
</dbReference>
<evidence type="ECO:0000256" key="3">
    <source>
        <dbReference type="ARBA" id="ARBA00022679"/>
    </source>
</evidence>
<dbReference type="InterPro" id="IPR029069">
    <property type="entry name" value="HotDog_dom_sf"/>
</dbReference>
<feature type="region of interest" description="Disordered" evidence="7">
    <location>
        <begin position="2027"/>
        <end position="2048"/>
    </location>
</feature>
<dbReference type="InterPro" id="IPR016039">
    <property type="entry name" value="Thiolase-like"/>
</dbReference>
<dbReference type="SUPFAM" id="SSF51735">
    <property type="entry name" value="NAD(P)-binding Rossmann-fold domains"/>
    <property type="match status" value="1"/>
</dbReference>
<keyword evidence="5" id="KW-0521">NADP</keyword>
<dbReference type="InterPro" id="IPR041550">
    <property type="entry name" value="FASI_helical"/>
</dbReference>
<dbReference type="EMBL" id="KZ303578">
    <property type="protein sequence ID" value="PIA12744.1"/>
    <property type="molecule type" value="Genomic_DNA"/>
</dbReference>
<dbReference type="Pfam" id="PF00698">
    <property type="entry name" value="Acyl_transf_1"/>
    <property type="match status" value="1"/>
</dbReference>
<dbReference type="GO" id="GO:0006633">
    <property type="term" value="P:fatty acid biosynthetic process"/>
    <property type="evidence" value="ECO:0007669"/>
    <property type="project" value="InterPro"/>
</dbReference>
<dbReference type="SUPFAM" id="SSF52151">
    <property type="entry name" value="FabD/lysophospholipase-like"/>
    <property type="match status" value="2"/>
</dbReference>
<dbReference type="Gene3D" id="6.10.60.10">
    <property type="match status" value="1"/>
</dbReference>
<dbReference type="SMART" id="SM00825">
    <property type="entry name" value="PKS_KS"/>
    <property type="match status" value="1"/>
</dbReference>
<organism evidence="10 11">
    <name type="scientific">Coemansia reversa (strain ATCC 12441 / NRRL 1564)</name>
    <dbReference type="NCBI Taxonomy" id="763665"/>
    <lineage>
        <taxon>Eukaryota</taxon>
        <taxon>Fungi</taxon>
        <taxon>Fungi incertae sedis</taxon>
        <taxon>Zoopagomycota</taxon>
        <taxon>Kickxellomycotina</taxon>
        <taxon>Kickxellomycetes</taxon>
        <taxon>Kickxellales</taxon>
        <taxon>Kickxellaceae</taxon>
        <taxon>Coemansia</taxon>
    </lineage>
</organism>
<keyword evidence="3" id="KW-0808">Transferase</keyword>
<dbReference type="GO" id="GO:0008897">
    <property type="term" value="F:holo-[acyl-carrier-protein] synthase activity"/>
    <property type="evidence" value="ECO:0007669"/>
    <property type="project" value="InterPro"/>
</dbReference>
<feature type="domain" description="Carrier" evidence="8">
    <location>
        <begin position="2058"/>
        <end position="2134"/>
    </location>
</feature>
<dbReference type="InterPro" id="IPR014030">
    <property type="entry name" value="Ketoacyl_synth_N"/>
</dbReference>
<evidence type="ECO:0000256" key="7">
    <source>
        <dbReference type="SAM" id="MobiDB-lite"/>
    </source>
</evidence>
<dbReference type="FunFam" id="1.20.930.70:FF:000001">
    <property type="entry name" value="Fatty acid synthase beta subunit dehydratase"/>
    <property type="match status" value="1"/>
</dbReference>
<dbReference type="Gene3D" id="3.40.50.720">
    <property type="entry name" value="NAD(P)-binding Rossmann-like Domain"/>
    <property type="match status" value="2"/>
</dbReference>
<dbReference type="Pfam" id="PF02801">
    <property type="entry name" value="Ketoacyl-synt_C"/>
    <property type="match status" value="1"/>
</dbReference>
<dbReference type="InterPro" id="IPR001227">
    <property type="entry name" value="Ac_transferase_dom_sf"/>
</dbReference>
<feature type="domain" description="Ketosynthase family 3 (KS3)" evidence="9">
    <location>
        <begin position="2937"/>
        <end position="3462"/>
    </location>
</feature>
<dbReference type="GO" id="GO:0004315">
    <property type="term" value="F:3-oxoacyl-[acyl-carrier-protein] synthase activity"/>
    <property type="evidence" value="ECO:0007669"/>
    <property type="project" value="InterPro"/>
</dbReference>
<dbReference type="Gene3D" id="1.20.930.70">
    <property type="match status" value="1"/>
</dbReference>
<dbReference type="Gene3D" id="6.20.240.10">
    <property type="match status" value="1"/>
</dbReference>
<reference evidence="10 11" key="1">
    <citation type="journal article" date="2015" name="Genome Biol. Evol.">
        <title>Phylogenomic analyses indicate that early fungi evolved digesting cell walls of algal ancestors of land plants.</title>
        <authorList>
            <person name="Chang Y."/>
            <person name="Wang S."/>
            <person name="Sekimoto S."/>
            <person name="Aerts A.L."/>
            <person name="Choi C."/>
            <person name="Clum A."/>
            <person name="LaButti K.M."/>
            <person name="Lindquist E.A."/>
            <person name="Yee Ngan C."/>
            <person name="Ohm R.A."/>
            <person name="Salamov A.A."/>
            <person name="Grigoriev I.V."/>
            <person name="Spatafora J.W."/>
            <person name="Berbee M.L."/>
        </authorList>
    </citation>
    <scope>NUCLEOTIDE SEQUENCE [LARGE SCALE GENOMIC DNA]</scope>
    <source>
        <strain evidence="10 11">NRRL 1564</strain>
    </source>
</reference>
<dbReference type="InterPro" id="IPR020841">
    <property type="entry name" value="PKS_Beta-ketoAc_synthase_dom"/>
</dbReference>
<dbReference type="Pfam" id="PF00109">
    <property type="entry name" value="ketoacyl-synt"/>
    <property type="match status" value="1"/>
</dbReference>
<dbReference type="InterPro" id="IPR032088">
    <property type="entry name" value="SAT"/>
</dbReference>
<sequence length="3539" mass="389416">MFGGQPGSSSYLDEARWLLDVYRPLLSDYFMHLATFLDCQICDARLAPVYIKGLDVLQWLTNPESAPDTEYLVSAPVSMPLTGLVQLMQITVMHKTLGISPGELTQHFNAVAGHSQGVAVAVIFSMMSDEQSLSELSTKVLGILMLVGALPQIQHPSYFFANSPAEAQSIQSVDSAPRPMVYVCDITRTALEMLLCEFNNGQLPEDEHVHLAVVNSYNQFVVAGTVKSAVRLMELLRSRSAKPDEDQSKVPFSKRKPVITTSYLNITVPYHCSLLEEVIPLAYKIAQEKQWTLEASDMRLPVCAGNDGRDICSEKDLTRYIIESICVLPVNWPQMIAAHETTHIVDFGIGGFRGFGQLAYKNVEGRGIPVICAGALVAQSSHAHLGTKADLYQSKMDVITSAPNWLEEFGPKLVRTAHDSKVHINTRMQQMLGMPTVMVAGMKPTTGNETFVAAIADAGYHAELAGGNLHTEKDMKECFAALAALIEPGQGITLNCIYINPQQWDFQYPALRHMRREGLPIAGLCIGGGVPSFEQALEIISELRTVGFRHVSFKPSSIDSIRHIIQIAKACGGFPILLQWTGGRAGGHHSFEDFHQPILETYAAIRSCKNVALVAGSGFGDVEGTLPYITGDWSQRFGRAPMPFDGILLGSRVMVAKEAATSLGAKELIASTAGLSDAEWDTTYKRPQNGVATFLSEYGEQNHVLDTRAVRFAQNIHKSVLSKPRSEQPSLLLARKDEIIARLNSDYMRPWFGRKVDGRVVDLQDMTYAEVVSRAVELMYVKHQQRWTNMTYRRFVIDFIDRVECRMCMTTPVSSLASELNNADPLCLSARLVETYPATQTQLIMSEDVQFFLALCKRRRQKPVPFIPVLDEDFGVLLMKDTHCQSEDLDSVVDQDPQRVYIQHGPVAAQYSTKVNEPVKDILDGIYHGHIAALVERLYGGNESGIPVVQYVGAEAIAVALPDSVAIQMSESERVYKLPLENIKLPELQPWLQALSGTQQSWLRALLTAPVIVQGAKYVKNYVRRLLRPRPGRMITIRTTNGLPSLLVVTSPDGAVELELALERESAIVLAIHHRSLRDTFHQLRLELAYRPTYPLAPIHGSKENDDLEMHRFSTCVWTANQSAQVSYNDVTSPNMSLQSEELVITEDYIRKFCQIIGDRSWRYATKRNRRLQAPMEFLYLNSMSNMTRVMVSSLYGSGQLDLVHSFNRIELVDNAPALFAGDKIYSSAAIIGLYNTSSGKVLKISSTVYCNNQPAAKILSTIHGRGHHIKHTKAFRNVHGERFSVMLPTDADVAVLESKQWFVYQEDFAHQIKPNMQLDFSLDSQYRYRTDSLYSSVLTTGTVTIKTRTGANTHIADVDFEWSAITGNSVTEYLKQYLVNTGPSLFDNNGYSLTASFNAELLQITAPSTNLQYGRLSGDGTPFHFNPYLADLAGHPGTICHGLWTSASTRAILECVAANGDPKRIRTYQAEFIGIVLPNDTIRTNLAHVGMKDGRMLIRGQTSKTDGEPVMIVEAEIDQLQTAYVFTGQGSQEVNMGMELYEQSPAAQIIWNRANSHMFATYGVDLLNIVRTNPTERTVHFNGRNGKQLRSNYLQFSTPMRAPDTGSYSKPARCLLLGLTEQSTSYTFRSYTGLLHLTQFTQVALVTVAVAAVADMRSKSLIQKSAVIAGHSLGELCALGALGEIFTIEDLLDIVFCRGMIMQSAIPCDARGCSDFGMVAVNPSHVSADFDESQLLEVVREINSASPGLLEIVNYNVRGHQYVAAGSLTNLSILRVVLDNIASSSTTVDEEISAYISRAVHEVPAVLAGTPQIKGKATTPLRGIDVPFHSRLFADSVAVFREVVRAKLKSEEHLLAQLYGRYIPNLTGVPFEVSKEYFKLVHGSTGSPVANEVLCGWDDAILADSAAKSQLAATLLVELLAYQIASPVQWIKTQDRLFGAVGIQRVVEIGPSAVLCGMASRTLAFEFDDRKVPLLHVDRDKDAVYYLYQDNAILSGTLTTEVFTSQDAPTTHPEQTNLEASTANNVSESYLRQPSQDPVPTTEPVSGSGGLIAEVPLQALDVVQAIVAFKMKKALEDTPAQQSIKALAAGKSTLQNEVVGNLQREFGSRIPEKPELLSLKELAAAIGAWDIKLGKCTQPLIARLFSSKMPGGFSITQVRDTLQSTYGLGLQRQDSLLLVALTMSPKTRLTGDSDASAWLDRVAKVYALRAGITYPTAADAAKSSGILQTPAISGAEMKRIRHEQHEHIQQQIEVLARYVGIDLRKDARAIEGLQSASSELQGQLNGLFAELGDDFVEGIQSCFDAQKARKFDSYWNWMRQDVYEWIQKLISTEIASEAAISIDEARIYRLLNCADAGLLQLLSGTANILSAKDDAAFKPVIQVIEELHERCKQVLGQRPLYREISKPTKPSTTIASDGSVSYTETLRKDEPSLVEFINHMGVSSTSGVLPHLYLSDRPDTGTPWSYSQELSSIYYDSMYDIHKNGLSFTGKTALVTGCGAGSIGADIVRGLLMGGAKVVATSSSYSRKTTLFFENMYREYGSSGSELVVVPFNQASVLDVDNLIGFIYGSPKDAGLGWDLDYVFPFAAIPVIGQITDIGSRAELGLRAMLTNVMHMIGRVKTAKEEFNIVGRPAIIMLPLSPNHSKSGGEAFYGECKAALATALNRWESESWENYLSVVGLEIGWTRGTGLMSVSSIYSELMEHAGVRTFSTWEMAFVILSLLHPRVADLAYQQPIYANIDGALSRCKALNKHITAIRQHIERESSLQRAMMQDRMLDATLLYSPLVSLVQASHSVAPLAKFRSHMPPVKEYNSLQHLHHLQGMVNLDKIVVITGYGEVSPHGNAETRWEIEAFNELSVEGCIELAWIMGLIRHVNGPLPSTGQHYTGWVDIKNDEPVSDSNIKSRYEEYILAHTGIRLIEPELAGGYDPAKKQALREVQITRDMEPFEASADEAAAYKKINGNLVEILENGTSGSWSVRFLKGALICVPMSISATRLIAGLLPTGWNGSRFGIPEDVLQQLDPVSIYTLVATVEALVRSGITDPYELYQHFHVSEVGNTIGSTIGGLQSLNGMFRGRNMENEVRVDGLQETLISTVQAWVNMLLMSGSGPVKPTVGACASAVLSIDVAVETIQTGKAKVMLAGGVDDFTEESSTEFASMGASCNTVEEFARGRTMSEMCRPCTTSRCGLVESHGSAVVVLMSASAALKCGAPIYGVIGMSGTATDKQGSSVPAPGKGIMTSAREINSENSSNEEEPLDMLDLDYRRDQLDAQLWMLDAWKQSKLNNCQTSGNNKKLERMYRRQKQAMQDLWGNEFWKQDTAISPLCGSLAVWGLTPDDIGLASFHGTSTKANDLNESEVLNAQLAHVGRTPGHAIPVVCQKWMTGHPKGSAAGFMLNGVIQSLRTGIIPGNRNADNIANELWKCDYALYLSKSIQTTGIKSALLKSFGFGQVGGELLIVHPDYVLATVERDTLNDYNSKLQLRITKSDRYWQDVLIGSRPFIQIKTSPPYTADQQQDVYMNPLARAHYDSETDKYTF</sequence>
<dbReference type="Gene3D" id="3.30.1120.100">
    <property type="match status" value="1"/>
</dbReference>
<dbReference type="Gene3D" id="3.20.20.70">
    <property type="entry name" value="Aldolase class I"/>
    <property type="match status" value="2"/>
</dbReference>
<evidence type="ECO:0000259" key="8">
    <source>
        <dbReference type="PROSITE" id="PS50075"/>
    </source>
</evidence>
<dbReference type="Gene3D" id="3.30.70.2490">
    <property type="match status" value="1"/>
</dbReference>
<dbReference type="PANTHER" id="PTHR10982">
    <property type="entry name" value="MALONYL COA-ACYL CARRIER PROTEIN TRANSACYLASE"/>
    <property type="match status" value="1"/>
</dbReference>
<protein>
    <submittedName>
        <fullName evidence="10">Uncharacterized protein</fullName>
    </submittedName>
</protein>
<dbReference type="InterPro" id="IPR009081">
    <property type="entry name" value="PP-bd_ACP"/>
</dbReference>
<proteinExistence type="predicted"/>
<name>A0A2G5B177_COERN</name>
<dbReference type="InterPro" id="IPR013565">
    <property type="entry name" value="Fas1/AflB-like_central"/>
</dbReference>
<dbReference type="GO" id="GO:0019171">
    <property type="term" value="F:(3R)-hydroxyacyl-[acyl-carrier-protein] dehydratase activity"/>
    <property type="evidence" value="ECO:0007669"/>
    <property type="project" value="InterPro"/>
</dbReference>
<dbReference type="Pfam" id="PF18325">
    <property type="entry name" value="Fas_alpha_ACP"/>
    <property type="match status" value="1"/>
</dbReference>
<keyword evidence="11" id="KW-1185">Reference proteome</keyword>
<dbReference type="Gene3D" id="2.40.128.700">
    <property type="match status" value="1"/>
</dbReference>
<dbReference type="PROSITE" id="PS50075">
    <property type="entry name" value="CARRIER"/>
    <property type="match status" value="1"/>
</dbReference>
<dbReference type="CDD" id="cd00828">
    <property type="entry name" value="elong_cond_enzymes"/>
    <property type="match status" value="1"/>
</dbReference>
<dbReference type="Gene3D" id="3.40.47.10">
    <property type="match status" value="1"/>
</dbReference>
<evidence type="ECO:0000313" key="10">
    <source>
        <dbReference type="EMBL" id="PIA12744.1"/>
    </source>
</evidence>
<dbReference type="PROSITE" id="PS00606">
    <property type="entry name" value="KS3_1"/>
    <property type="match status" value="1"/>
</dbReference>
<dbReference type="Pfam" id="PF08354">
    <property type="entry name" value="Fas1-AflB-like_hel"/>
    <property type="match status" value="1"/>
</dbReference>
<dbReference type="SMART" id="SM00827">
    <property type="entry name" value="PKS_AT"/>
    <property type="match status" value="1"/>
</dbReference>
<dbReference type="InterPro" id="IPR040883">
    <property type="entry name" value="FAS_meander"/>
</dbReference>
<evidence type="ECO:0000256" key="4">
    <source>
        <dbReference type="ARBA" id="ARBA00022801"/>
    </source>
</evidence>
<dbReference type="GO" id="GO:0005835">
    <property type="term" value="C:fatty acid synthase complex"/>
    <property type="evidence" value="ECO:0007669"/>
    <property type="project" value="InterPro"/>
</dbReference>
<dbReference type="FunFam" id="3.90.25.70:FF:000001">
    <property type="entry name" value="Fatty acid synthase subunit alpha"/>
    <property type="match status" value="1"/>
</dbReference>
<dbReference type="InterPro" id="IPR047224">
    <property type="entry name" value="FAS_alpha_su_C"/>
</dbReference>
<dbReference type="GO" id="GO:0016787">
    <property type="term" value="F:hydrolase activity"/>
    <property type="evidence" value="ECO:0007669"/>
    <property type="project" value="UniProtKB-KW"/>
</dbReference>
<dbReference type="InterPro" id="IPR013785">
    <property type="entry name" value="Aldolase_TIM"/>
</dbReference>
<dbReference type="InterPro" id="IPR014031">
    <property type="entry name" value="Ketoacyl_synth_C"/>
</dbReference>
<dbReference type="Gene3D" id="3.40.366.10">
    <property type="entry name" value="Malonyl-Coenzyme A Acyl Carrier Protein, domain 2"/>
    <property type="match status" value="3"/>
</dbReference>
<dbReference type="CDD" id="cd08950">
    <property type="entry name" value="KR_fFAS_SDR_c_like"/>
    <property type="match status" value="1"/>
</dbReference>
<keyword evidence="1" id="KW-0596">Phosphopantetheine</keyword>
<dbReference type="PANTHER" id="PTHR10982:SF21">
    <property type="entry name" value="FATTY ACID SYNTHASE SUBUNIT BETA"/>
    <property type="match status" value="1"/>
</dbReference>
<dbReference type="InterPro" id="IPR014043">
    <property type="entry name" value="Acyl_transferase_dom"/>
</dbReference>
<gene>
    <name evidence="10" type="ORF">COEREDRAFT_67958</name>
</gene>
<dbReference type="InterPro" id="IPR018201">
    <property type="entry name" value="Ketoacyl_synth_AS"/>
</dbReference>
<dbReference type="InterPro" id="IPR050830">
    <property type="entry name" value="Fungal_FAS"/>
</dbReference>
<evidence type="ECO:0000259" key="9">
    <source>
        <dbReference type="PROSITE" id="PS52004"/>
    </source>
</evidence>
<accession>A0A2G5B177</accession>
<dbReference type="SUPFAM" id="SSF54637">
    <property type="entry name" value="Thioesterase/thiol ester dehydrase-isomerase"/>
    <property type="match status" value="1"/>
</dbReference>
<dbReference type="Gene3D" id="6.10.140.1410">
    <property type="match status" value="1"/>
</dbReference>
<dbReference type="Gene3D" id="3.10.129.10">
    <property type="entry name" value="Hotdog Thioesterase"/>
    <property type="match status" value="1"/>
</dbReference>
<keyword evidence="2" id="KW-0597">Phosphoprotein</keyword>
<dbReference type="InterPro" id="IPR040899">
    <property type="entry name" value="Fas_alpha_ACP"/>
</dbReference>
<dbReference type="PRINTS" id="PR01483">
    <property type="entry name" value="FASYNTHASE"/>
</dbReference>
<dbReference type="OrthoDB" id="4251012at2759"/>
<evidence type="ECO:0000256" key="6">
    <source>
        <dbReference type="ARBA" id="ARBA00023002"/>
    </source>
</evidence>
<dbReference type="Pfam" id="PF18314">
    <property type="entry name" value="FAS_I_H"/>
    <property type="match status" value="1"/>
</dbReference>
<keyword evidence="4" id="KW-0378">Hydrolase</keyword>
<dbReference type="Gene3D" id="6.10.250.1930">
    <property type="match status" value="1"/>
</dbReference>
<dbReference type="PROSITE" id="PS52004">
    <property type="entry name" value="KS3_2"/>
    <property type="match status" value="1"/>
</dbReference>
<feature type="compositionally biased region" description="Polar residues" evidence="7">
    <location>
        <begin position="2027"/>
        <end position="2046"/>
    </location>
</feature>
<dbReference type="Pfam" id="PF17951">
    <property type="entry name" value="FAS_meander"/>
    <property type="match status" value="1"/>
</dbReference>
<dbReference type="InterPro" id="IPR036291">
    <property type="entry name" value="NAD(P)-bd_dom_sf"/>
</dbReference>
<dbReference type="Pfam" id="PF16073">
    <property type="entry name" value="SAT"/>
    <property type="match status" value="1"/>
</dbReference>
<dbReference type="Pfam" id="PF22235">
    <property type="entry name" value="FAS1_thioest_ins"/>
    <property type="match status" value="1"/>
</dbReference>